<gene>
    <name evidence="1" type="ORF">GCM10023090_18390</name>
</gene>
<accession>A0ABP8L804</accession>
<dbReference type="RefSeq" id="WP_345063736.1">
    <property type="nucleotide sequence ID" value="NZ_BAABEX010000012.1"/>
</dbReference>
<protein>
    <submittedName>
        <fullName evidence="1">Uncharacterized protein</fullName>
    </submittedName>
</protein>
<reference evidence="2" key="1">
    <citation type="journal article" date="2019" name="Int. J. Syst. Evol. Microbiol.">
        <title>The Global Catalogue of Microorganisms (GCM) 10K type strain sequencing project: providing services to taxonomists for standard genome sequencing and annotation.</title>
        <authorList>
            <consortium name="The Broad Institute Genomics Platform"/>
            <consortium name="The Broad Institute Genome Sequencing Center for Infectious Disease"/>
            <person name="Wu L."/>
            <person name="Ma J."/>
        </authorList>
    </citation>
    <scope>NUCLEOTIDE SEQUENCE [LARGE SCALE GENOMIC DNA]</scope>
    <source>
        <strain evidence="2">JCM 31890</strain>
    </source>
</reference>
<sequence>MKMAKPTASDIEAGFDLLGVLTAIDSRWGGPWATTGPSDLNALDCDFDADKPEHLQALYNHLAKLLRRAPGFPGRVLGGMCAVICYERNMFLDPALDYLQLHPDLIAGLQLLEAKRADFISSLERQARAVVAETVESAAARHLAEMCAAAEQGAAA</sequence>
<keyword evidence="2" id="KW-1185">Reference proteome</keyword>
<evidence type="ECO:0000313" key="1">
    <source>
        <dbReference type="EMBL" id="GAA4424602.1"/>
    </source>
</evidence>
<comment type="caution">
    <text evidence="1">The sequence shown here is derived from an EMBL/GenBank/DDBJ whole genome shotgun (WGS) entry which is preliminary data.</text>
</comment>
<evidence type="ECO:0000313" key="2">
    <source>
        <dbReference type="Proteomes" id="UP001501788"/>
    </source>
</evidence>
<dbReference type="Proteomes" id="UP001501788">
    <property type="component" value="Unassembled WGS sequence"/>
</dbReference>
<proteinExistence type="predicted"/>
<name>A0ABP8L804_9BURK</name>
<organism evidence="1 2">
    <name type="scientific">Acidovorax lacteus</name>
    <dbReference type="NCBI Taxonomy" id="1924988"/>
    <lineage>
        <taxon>Bacteria</taxon>
        <taxon>Pseudomonadati</taxon>
        <taxon>Pseudomonadota</taxon>
        <taxon>Betaproteobacteria</taxon>
        <taxon>Burkholderiales</taxon>
        <taxon>Comamonadaceae</taxon>
        <taxon>Acidovorax</taxon>
    </lineage>
</organism>
<dbReference type="EMBL" id="BAABEX010000012">
    <property type="protein sequence ID" value="GAA4424602.1"/>
    <property type="molecule type" value="Genomic_DNA"/>
</dbReference>